<dbReference type="RefSeq" id="WP_117349018.1">
    <property type="nucleotide sequence ID" value="NZ_CP031742.1"/>
</dbReference>
<gene>
    <name evidence="3" type="ORF">D0C37_08025</name>
</gene>
<dbReference type="CDD" id="cd00093">
    <property type="entry name" value="HTH_XRE"/>
    <property type="match status" value="1"/>
</dbReference>
<organism evidence="3 4">
    <name type="scientific">Streptomyces koyangensis</name>
    <dbReference type="NCBI Taxonomy" id="188770"/>
    <lineage>
        <taxon>Bacteria</taxon>
        <taxon>Bacillati</taxon>
        <taxon>Actinomycetota</taxon>
        <taxon>Actinomycetes</taxon>
        <taxon>Kitasatosporales</taxon>
        <taxon>Streptomycetaceae</taxon>
        <taxon>Streptomyces</taxon>
        <taxon>Streptomyces aurantiacus group</taxon>
    </lineage>
</organism>
<dbReference type="InterPro" id="IPR043917">
    <property type="entry name" value="DUF5753"/>
</dbReference>
<keyword evidence="1" id="KW-0175">Coiled coil</keyword>
<feature type="domain" description="HTH cro/C1-type" evidence="2">
    <location>
        <begin position="21"/>
        <end position="75"/>
    </location>
</feature>
<accession>A0A385D916</accession>
<dbReference type="SUPFAM" id="SSF47413">
    <property type="entry name" value="lambda repressor-like DNA-binding domains"/>
    <property type="match status" value="1"/>
</dbReference>
<dbReference type="InterPro" id="IPR001387">
    <property type="entry name" value="Cro/C1-type_HTH"/>
</dbReference>
<protein>
    <submittedName>
        <fullName evidence="3">XRE family transcriptional regulator</fullName>
    </submittedName>
</protein>
<evidence type="ECO:0000313" key="4">
    <source>
        <dbReference type="Proteomes" id="UP000259636"/>
    </source>
</evidence>
<dbReference type="SMART" id="SM00530">
    <property type="entry name" value="HTH_XRE"/>
    <property type="match status" value="1"/>
</dbReference>
<dbReference type="Gene3D" id="1.10.260.40">
    <property type="entry name" value="lambda repressor-like DNA-binding domains"/>
    <property type="match status" value="1"/>
</dbReference>
<reference evidence="3 4" key="1">
    <citation type="submission" date="2018-08" db="EMBL/GenBank/DDBJ databases">
        <authorList>
            <person name="Ferrada E.E."/>
            <person name="Latorre B.A."/>
        </authorList>
    </citation>
    <scope>NUCLEOTIDE SEQUENCE [LARGE SCALE GENOMIC DNA]</scope>
    <source>
        <strain evidence="3 4">VK-A60T</strain>
    </source>
</reference>
<dbReference type="KEGG" id="sky:D0C37_08025"/>
<evidence type="ECO:0000259" key="2">
    <source>
        <dbReference type="PROSITE" id="PS50943"/>
    </source>
</evidence>
<dbReference type="GeneID" id="300114140"/>
<dbReference type="PROSITE" id="PS50943">
    <property type="entry name" value="HTH_CROC1"/>
    <property type="match status" value="1"/>
</dbReference>
<name>A0A385D916_9ACTN</name>
<proteinExistence type="predicted"/>
<sequence length="272" mass="30688">MQQRKKSSKKVTSWEVVGAQLAEFRRSAGLTQPQLADTAKVGEDTLASIEQGRRRLKADLAELLDTILNTKRALATAVSKIPDRERYPAFAQDFVEHEQESVTLLSYENQVIPGLLQTPAYVTTLYANLYPPLSSAETDEAIQARLDRQVLLKREEPPMMNFIIEECVLHRHMGEPKMMRQQIAHLRRCADLPFLGLQVMLTDTDAHAGLAGPLVLLETPDHDHLAYIEGQHNGFLVDDPNMVSSYQQEYGMLRSQALSPQKTKRLLDTLLE</sequence>
<dbReference type="InterPro" id="IPR010982">
    <property type="entry name" value="Lambda_DNA-bd_dom_sf"/>
</dbReference>
<evidence type="ECO:0000256" key="1">
    <source>
        <dbReference type="SAM" id="Coils"/>
    </source>
</evidence>
<dbReference type="AlphaFoldDB" id="A0A385D916"/>
<dbReference type="Pfam" id="PF19054">
    <property type="entry name" value="DUF5753"/>
    <property type="match status" value="1"/>
</dbReference>
<dbReference type="GO" id="GO:0003677">
    <property type="term" value="F:DNA binding"/>
    <property type="evidence" value="ECO:0007669"/>
    <property type="project" value="InterPro"/>
</dbReference>
<dbReference type="EMBL" id="CP031742">
    <property type="protein sequence ID" value="AXQ54549.1"/>
    <property type="molecule type" value="Genomic_DNA"/>
</dbReference>
<dbReference type="Proteomes" id="UP000259636">
    <property type="component" value="Chromosome"/>
</dbReference>
<dbReference type="Pfam" id="PF13560">
    <property type="entry name" value="HTH_31"/>
    <property type="match status" value="1"/>
</dbReference>
<evidence type="ECO:0000313" key="3">
    <source>
        <dbReference type="EMBL" id="AXQ54549.1"/>
    </source>
</evidence>
<feature type="coiled-coil region" evidence="1">
    <location>
        <begin position="46"/>
        <end position="73"/>
    </location>
</feature>